<dbReference type="InterPro" id="IPR033734">
    <property type="entry name" value="Jacalin-like_lectin_dom_plant"/>
</dbReference>
<dbReference type="CDD" id="cd09612">
    <property type="entry name" value="Jacalin"/>
    <property type="match status" value="1"/>
</dbReference>
<dbReference type="Gene3D" id="2.100.10.30">
    <property type="entry name" value="Jacalin-like lectin domain"/>
    <property type="match status" value="1"/>
</dbReference>
<dbReference type="InterPro" id="IPR036404">
    <property type="entry name" value="Jacalin-like_lectin_dom_sf"/>
</dbReference>
<evidence type="ECO:0000313" key="4">
    <source>
        <dbReference type="EMBL" id="CAL4986575.1"/>
    </source>
</evidence>
<comment type="similarity">
    <text evidence="1">Belongs to the jacalin lectin family.</text>
</comment>
<gene>
    <name evidence="4" type="ORF">URODEC1_LOCUS58460</name>
</gene>
<evidence type="ECO:0000259" key="3">
    <source>
        <dbReference type="PROSITE" id="PS51752"/>
    </source>
</evidence>
<keyword evidence="2" id="KW-0430">Lectin</keyword>
<dbReference type="PANTHER" id="PTHR46506">
    <property type="entry name" value="OS05G0143600 PROTEIN"/>
    <property type="match status" value="1"/>
</dbReference>
<name>A0ABC9AX20_9POAL</name>
<evidence type="ECO:0000256" key="2">
    <source>
        <dbReference type="ARBA" id="ARBA00022734"/>
    </source>
</evidence>
<dbReference type="EMBL" id="OZ075133">
    <property type="protein sequence ID" value="CAL4986575.1"/>
    <property type="molecule type" value="Genomic_DNA"/>
</dbReference>
<reference evidence="5" key="1">
    <citation type="submission" date="2024-06" db="EMBL/GenBank/DDBJ databases">
        <authorList>
            <person name="Ryan C."/>
        </authorList>
    </citation>
    <scope>NUCLEOTIDE SEQUENCE [LARGE SCALE GENOMIC DNA]</scope>
</reference>
<dbReference type="SMART" id="SM00915">
    <property type="entry name" value="Jacalin"/>
    <property type="match status" value="1"/>
</dbReference>
<dbReference type="Proteomes" id="UP001497457">
    <property type="component" value="Chromosome 23rd"/>
</dbReference>
<proteinExistence type="inferred from homology"/>
<dbReference type="Pfam" id="PF01419">
    <property type="entry name" value="Jacalin"/>
    <property type="match status" value="1"/>
</dbReference>
<accession>A0ABC9AX20</accession>
<dbReference type="GO" id="GO:0030246">
    <property type="term" value="F:carbohydrate binding"/>
    <property type="evidence" value="ECO:0007669"/>
    <property type="project" value="UniProtKB-KW"/>
</dbReference>
<dbReference type="InterPro" id="IPR001229">
    <property type="entry name" value="Jacalin-like_lectin_dom"/>
</dbReference>
<evidence type="ECO:0000313" key="5">
    <source>
        <dbReference type="Proteomes" id="UP001497457"/>
    </source>
</evidence>
<feature type="domain" description="Jacalin-type lectin" evidence="3">
    <location>
        <begin position="4"/>
        <end position="149"/>
    </location>
</feature>
<dbReference type="FunFam" id="2.100.10.30:FF:000001">
    <property type="entry name" value="Jacalin-related lectin 33"/>
    <property type="match status" value="1"/>
</dbReference>
<sequence length="149" mass="16510">MQRPVKIGHWGGTGGQPCDLKQTPHRLVRVIVYRNACAITAIEFTYADSKEHHHDEGPWGGDPDNDHTRAEVIELHSGYLKEISGTHGQVGSMHNIITSLRFVTNTNKVYTFGQSNIGTPFKVPIQDGKIVGFFERAGDYLDSLGIYCA</sequence>
<reference evidence="4 5" key="2">
    <citation type="submission" date="2024-10" db="EMBL/GenBank/DDBJ databases">
        <authorList>
            <person name="Ryan C."/>
        </authorList>
    </citation>
    <scope>NUCLEOTIDE SEQUENCE [LARGE SCALE GENOMIC DNA]</scope>
</reference>
<dbReference type="SUPFAM" id="SSF51101">
    <property type="entry name" value="Mannose-binding lectins"/>
    <property type="match status" value="1"/>
</dbReference>
<keyword evidence="5" id="KW-1185">Reference proteome</keyword>
<dbReference type="PROSITE" id="PS51752">
    <property type="entry name" value="JACALIN_LECTIN"/>
    <property type="match status" value="1"/>
</dbReference>
<evidence type="ECO:0000256" key="1">
    <source>
        <dbReference type="ARBA" id="ARBA00006568"/>
    </source>
</evidence>
<dbReference type="AlphaFoldDB" id="A0ABC9AX20"/>
<organism evidence="4 5">
    <name type="scientific">Urochloa decumbens</name>
    <dbReference type="NCBI Taxonomy" id="240449"/>
    <lineage>
        <taxon>Eukaryota</taxon>
        <taxon>Viridiplantae</taxon>
        <taxon>Streptophyta</taxon>
        <taxon>Embryophyta</taxon>
        <taxon>Tracheophyta</taxon>
        <taxon>Spermatophyta</taxon>
        <taxon>Magnoliopsida</taxon>
        <taxon>Liliopsida</taxon>
        <taxon>Poales</taxon>
        <taxon>Poaceae</taxon>
        <taxon>PACMAD clade</taxon>
        <taxon>Panicoideae</taxon>
        <taxon>Panicodae</taxon>
        <taxon>Paniceae</taxon>
        <taxon>Melinidinae</taxon>
        <taxon>Urochloa</taxon>
    </lineage>
</organism>
<protein>
    <recommendedName>
        <fullName evidence="3">Jacalin-type lectin domain-containing protein</fullName>
    </recommendedName>
</protein>